<evidence type="ECO:0000313" key="1">
    <source>
        <dbReference type="EMBL" id="KIM58824.1"/>
    </source>
</evidence>
<gene>
    <name evidence="1" type="ORF">SCLCIDRAFT_1218356</name>
</gene>
<dbReference type="EMBL" id="KN822081">
    <property type="protein sequence ID" value="KIM58824.1"/>
    <property type="molecule type" value="Genomic_DNA"/>
</dbReference>
<dbReference type="AlphaFoldDB" id="A0A0C3DRH8"/>
<organism evidence="1 2">
    <name type="scientific">Scleroderma citrinum Foug A</name>
    <dbReference type="NCBI Taxonomy" id="1036808"/>
    <lineage>
        <taxon>Eukaryota</taxon>
        <taxon>Fungi</taxon>
        <taxon>Dikarya</taxon>
        <taxon>Basidiomycota</taxon>
        <taxon>Agaricomycotina</taxon>
        <taxon>Agaricomycetes</taxon>
        <taxon>Agaricomycetidae</taxon>
        <taxon>Boletales</taxon>
        <taxon>Sclerodermatineae</taxon>
        <taxon>Sclerodermataceae</taxon>
        <taxon>Scleroderma</taxon>
    </lineage>
</organism>
<accession>A0A0C3DRH8</accession>
<reference evidence="1 2" key="1">
    <citation type="submission" date="2014-04" db="EMBL/GenBank/DDBJ databases">
        <authorList>
            <consortium name="DOE Joint Genome Institute"/>
            <person name="Kuo A."/>
            <person name="Kohler A."/>
            <person name="Nagy L.G."/>
            <person name="Floudas D."/>
            <person name="Copeland A."/>
            <person name="Barry K.W."/>
            <person name="Cichocki N."/>
            <person name="Veneault-Fourrey C."/>
            <person name="LaButti K."/>
            <person name="Lindquist E.A."/>
            <person name="Lipzen A."/>
            <person name="Lundell T."/>
            <person name="Morin E."/>
            <person name="Murat C."/>
            <person name="Sun H."/>
            <person name="Tunlid A."/>
            <person name="Henrissat B."/>
            <person name="Grigoriev I.V."/>
            <person name="Hibbett D.S."/>
            <person name="Martin F."/>
            <person name="Nordberg H.P."/>
            <person name="Cantor M.N."/>
            <person name="Hua S.X."/>
        </authorList>
    </citation>
    <scope>NUCLEOTIDE SEQUENCE [LARGE SCALE GENOMIC DNA]</scope>
    <source>
        <strain evidence="1 2">Foug A</strain>
    </source>
</reference>
<reference evidence="2" key="2">
    <citation type="submission" date="2015-01" db="EMBL/GenBank/DDBJ databases">
        <title>Evolutionary Origins and Diversification of the Mycorrhizal Mutualists.</title>
        <authorList>
            <consortium name="DOE Joint Genome Institute"/>
            <consortium name="Mycorrhizal Genomics Consortium"/>
            <person name="Kohler A."/>
            <person name="Kuo A."/>
            <person name="Nagy L.G."/>
            <person name="Floudas D."/>
            <person name="Copeland A."/>
            <person name="Barry K.W."/>
            <person name="Cichocki N."/>
            <person name="Veneault-Fourrey C."/>
            <person name="LaButti K."/>
            <person name="Lindquist E.A."/>
            <person name="Lipzen A."/>
            <person name="Lundell T."/>
            <person name="Morin E."/>
            <person name="Murat C."/>
            <person name="Riley R."/>
            <person name="Ohm R."/>
            <person name="Sun H."/>
            <person name="Tunlid A."/>
            <person name="Henrissat B."/>
            <person name="Grigoriev I.V."/>
            <person name="Hibbett D.S."/>
            <person name="Martin F."/>
        </authorList>
    </citation>
    <scope>NUCLEOTIDE SEQUENCE [LARGE SCALE GENOMIC DNA]</scope>
    <source>
        <strain evidence="2">Foug A</strain>
    </source>
</reference>
<dbReference type="InParanoid" id="A0A0C3DRH8"/>
<sequence length="55" mass="6782">MSNYSKSGSSYRYNPKYYEYYSDTDLSSCSSDSFDDEPPRKWWMHWCFCLCFKCW</sequence>
<dbReference type="HOGENOM" id="CLU_212897_0_0_1"/>
<dbReference type="Proteomes" id="UP000053989">
    <property type="component" value="Unassembled WGS sequence"/>
</dbReference>
<name>A0A0C3DRH8_9AGAM</name>
<evidence type="ECO:0000313" key="2">
    <source>
        <dbReference type="Proteomes" id="UP000053989"/>
    </source>
</evidence>
<keyword evidence="2" id="KW-1185">Reference proteome</keyword>
<proteinExistence type="predicted"/>
<protein>
    <submittedName>
        <fullName evidence="1">Uncharacterized protein</fullName>
    </submittedName>
</protein>